<dbReference type="InterPro" id="IPR029787">
    <property type="entry name" value="Nucleotide_cyclase"/>
</dbReference>
<dbReference type="SMART" id="SM00086">
    <property type="entry name" value="PAC"/>
    <property type="match status" value="2"/>
</dbReference>
<keyword evidence="11" id="KW-1185">Reference proteome</keyword>
<dbReference type="PATRIC" id="fig|931276.5.peg.5434"/>
<reference evidence="10 11" key="1">
    <citation type="submission" date="2013-02" db="EMBL/GenBank/DDBJ databases">
        <title>Genome sequence of Clostridium saccharoperbutylacetonicum N1-4(HMT).</title>
        <authorList>
            <person name="Poehlein A."/>
            <person name="Daniel R."/>
        </authorList>
    </citation>
    <scope>NUCLEOTIDE SEQUENCE [LARGE SCALE GENOMIC DNA]</scope>
    <source>
        <strain evidence="11">N1-4(HMT)</strain>
    </source>
</reference>
<dbReference type="InterPro" id="IPR000700">
    <property type="entry name" value="PAS-assoc_C"/>
</dbReference>
<keyword evidence="4 6" id="KW-1133">Transmembrane helix</keyword>
<dbReference type="InterPro" id="IPR013655">
    <property type="entry name" value="PAS_fold_3"/>
</dbReference>
<dbReference type="Gene3D" id="3.30.70.270">
    <property type="match status" value="1"/>
</dbReference>
<keyword evidence="5 6" id="KW-0472">Membrane</keyword>
<feature type="domain" description="GGDEF" evidence="9">
    <location>
        <begin position="653"/>
        <end position="786"/>
    </location>
</feature>
<dbReference type="SMART" id="SM00267">
    <property type="entry name" value="GGDEF"/>
    <property type="match status" value="1"/>
</dbReference>
<keyword evidence="2" id="KW-1003">Cell membrane</keyword>
<feature type="transmembrane region" description="Helical" evidence="6">
    <location>
        <begin position="7"/>
        <end position="28"/>
    </location>
</feature>
<organism evidence="10 11">
    <name type="scientific">Clostridium saccharoperbutylacetonicum N1-4(HMT)</name>
    <dbReference type="NCBI Taxonomy" id="931276"/>
    <lineage>
        <taxon>Bacteria</taxon>
        <taxon>Bacillati</taxon>
        <taxon>Bacillota</taxon>
        <taxon>Clostridia</taxon>
        <taxon>Eubacteriales</taxon>
        <taxon>Clostridiaceae</taxon>
        <taxon>Clostridium</taxon>
    </lineage>
</organism>
<dbReference type="OrthoDB" id="9804747at2"/>
<dbReference type="PROSITE" id="PS50887">
    <property type="entry name" value="GGDEF"/>
    <property type="match status" value="1"/>
</dbReference>
<dbReference type="SUPFAM" id="SSF55785">
    <property type="entry name" value="PYP-like sensor domain (PAS domain)"/>
    <property type="match status" value="2"/>
</dbReference>
<dbReference type="AlphaFoldDB" id="M1M0M2"/>
<dbReference type="InterPro" id="IPR000160">
    <property type="entry name" value="GGDEF_dom"/>
</dbReference>
<evidence type="ECO:0000313" key="10">
    <source>
        <dbReference type="EMBL" id="AGF59125.1"/>
    </source>
</evidence>
<evidence type="ECO:0000259" key="7">
    <source>
        <dbReference type="PROSITE" id="PS50113"/>
    </source>
</evidence>
<dbReference type="CDD" id="cd01949">
    <property type="entry name" value="GGDEF"/>
    <property type="match status" value="1"/>
</dbReference>
<dbReference type="InterPro" id="IPR035965">
    <property type="entry name" value="PAS-like_dom_sf"/>
</dbReference>
<dbReference type="Gene3D" id="3.30.450.20">
    <property type="entry name" value="PAS domain"/>
    <property type="match status" value="3"/>
</dbReference>
<dbReference type="InterPro" id="IPR043128">
    <property type="entry name" value="Rev_trsase/Diguanyl_cyclase"/>
</dbReference>
<dbReference type="Pfam" id="PF02743">
    <property type="entry name" value="dCache_1"/>
    <property type="match status" value="1"/>
</dbReference>
<dbReference type="KEGG" id="csr:Cspa_c53800"/>
<dbReference type="CDD" id="cd00130">
    <property type="entry name" value="PAS"/>
    <property type="match status" value="2"/>
</dbReference>
<evidence type="ECO:0000259" key="9">
    <source>
        <dbReference type="PROSITE" id="PS50887"/>
    </source>
</evidence>
<dbReference type="PANTHER" id="PTHR44757:SF2">
    <property type="entry name" value="BIOFILM ARCHITECTURE MAINTENANCE PROTEIN MBAA"/>
    <property type="match status" value="1"/>
</dbReference>
<dbReference type="SMART" id="SM00304">
    <property type="entry name" value="HAMP"/>
    <property type="match status" value="1"/>
</dbReference>
<dbReference type="NCBIfam" id="TIGR00254">
    <property type="entry name" value="GGDEF"/>
    <property type="match status" value="1"/>
</dbReference>
<feature type="domain" description="HAMP" evidence="8">
    <location>
        <begin position="308"/>
        <end position="360"/>
    </location>
</feature>
<evidence type="ECO:0000256" key="2">
    <source>
        <dbReference type="ARBA" id="ARBA00022475"/>
    </source>
</evidence>
<dbReference type="InterPro" id="IPR000014">
    <property type="entry name" value="PAS"/>
</dbReference>
<dbReference type="SUPFAM" id="SSF55073">
    <property type="entry name" value="Nucleotide cyclase"/>
    <property type="match status" value="1"/>
</dbReference>
<dbReference type="PROSITE" id="PS50885">
    <property type="entry name" value="HAMP"/>
    <property type="match status" value="1"/>
</dbReference>
<dbReference type="PROSITE" id="PS50113">
    <property type="entry name" value="PAC"/>
    <property type="match status" value="2"/>
</dbReference>
<dbReference type="Pfam" id="PF00990">
    <property type="entry name" value="GGDEF"/>
    <property type="match status" value="1"/>
</dbReference>
<name>M1M0M2_9CLOT</name>
<dbReference type="CDD" id="cd06225">
    <property type="entry name" value="HAMP"/>
    <property type="match status" value="1"/>
</dbReference>
<evidence type="ECO:0000256" key="1">
    <source>
        <dbReference type="ARBA" id="ARBA00004651"/>
    </source>
</evidence>
<dbReference type="Proteomes" id="UP000011728">
    <property type="component" value="Chromosome"/>
</dbReference>
<dbReference type="Pfam" id="PF13426">
    <property type="entry name" value="PAS_9"/>
    <property type="match status" value="1"/>
</dbReference>
<dbReference type="GO" id="GO:0005886">
    <property type="term" value="C:plasma membrane"/>
    <property type="evidence" value="ECO:0007669"/>
    <property type="project" value="UniProtKB-SubCell"/>
</dbReference>
<dbReference type="Pfam" id="PF08447">
    <property type="entry name" value="PAS_3"/>
    <property type="match status" value="1"/>
</dbReference>
<evidence type="ECO:0000256" key="6">
    <source>
        <dbReference type="SAM" id="Phobius"/>
    </source>
</evidence>
<dbReference type="PANTHER" id="PTHR44757">
    <property type="entry name" value="DIGUANYLATE CYCLASE DGCP"/>
    <property type="match status" value="1"/>
</dbReference>
<sequence>MNVRRKFIVFSTLWGIVPVIVLTSIYIANFKTKGMELIKQNIVTFSNDQAVSIEAFFQRNINNNNVISDSLVVRELLENSNNVMSDENIKKFNDVVNKDSFSIRQMLFNKQGKIIAATDNIYKNFTLSEDEMKRLENSELVITDIVEGNDFNNYMKSAIIASPIFFDGQYKGFIVNVINMNYFDTLVRRAHLFKSGEITIVDKNGITAASNSSGFKENINNSVKSSNLQVEWEKIEFDNKPQGTIEFTINGIEKIGYYKKINNSGWIVLSDVDLAEFKEPINKSLEEVSIFSILIFLLVISANAFTINEFSKPINSLLKAIGEIKNGNYEDRFIYNKKDEFGEIATAFNELIDEVQNNRKYIEDKNRQLKSLTSNIPGGVHRHILINGKYYMDFLSSGYLKIIGYKRSELNKLLGKNILDIIYEADHERVKREIDEQISKDDKFTVEYRIKRKDGSVIWVLDKGRIIKDNDGKIFSYNVAMDINDSKIALEKLKLSEERYRIITSQTDNIIFEWNVKEDTVHYYGNLKNRSNLKQVFENATKKLYDTDYIHIEDKKVFGKMLNEIVIGEVYKETEIRMKIDDEYIWHKIRITAMFDENGDISRAIGIIIDIDKERKENEELLFKAERDSLTGLYNKGTTERLIEEYINNSKGSMGALFQIDLDNFKSINDNLGHLAGDFVLTNMSSMLIEIFSENSIVGRIGGDEFVVFLKDVESEELIYRKAEQLVLGFRTNFTKEFLNYKLSGSIGIAKYPEHGENFQDLYIKADKATYLAKNKGKDNYCIFEEN</sequence>
<dbReference type="InterPro" id="IPR052155">
    <property type="entry name" value="Biofilm_reg_signaling"/>
</dbReference>
<evidence type="ECO:0000259" key="8">
    <source>
        <dbReference type="PROSITE" id="PS50885"/>
    </source>
</evidence>
<keyword evidence="3 6" id="KW-0812">Transmembrane</keyword>
<feature type="domain" description="PAC" evidence="7">
    <location>
        <begin position="570"/>
        <end position="623"/>
    </location>
</feature>
<proteinExistence type="predicted"/>
<dbReference type="Gene3D" id="6.10.340.10">
    <property type="match status" value="1"/>
</dbReference>
<dbReference type="NCBIfam" id="TIGR00229">
    <property type="entry name" value="sensory_box"/>
    <property type="match status" value="1"/>
</dbReference>
<dbReference type="InterPro" id="IPR001610">
    <property type="entry name" value="PAC"/>
</dbReference>
<evidence type="ECO:0000313" key="11">
    <source>
        <dbReference type="Proteomes" id="UP000011728"/>
    </source>
</evidence>
<feature type="domain" description="PAC" evidence="7">
    <location>
        <begin position="444"/>
        <end position="495"/>
    </location>
</feature>
<dbReference type="InterPro" id="IPR033479">
    <property type="entry name" value="dCache_1"/>
</dbReference>
<dbReference type="RefSeq" id="WP_015395432.1">
    <property type="nucleotide sequence ID" value="NC_020291.1"/>
</dbReference>
<dbReference type="SUPFAM" id="SSF158472">
    <property type="entry name" value="HAMP domain-like"/>
    <property type="match status" value="1"/>
</dbReference>
<protein>
    <submittedName>
        <fullName evidence="10">Diguanylate cyclase with PAS/PAC sensor</fullName>
    </submittedName>
</protein>
<dbReference type="STRING" id="36745.CLSAP_51270"/>
<dbReference type="GO" id="GO:0007165">
    <property type="term" value="P:signal transduction"/>
    <property type="evidence" value="ECO:0007669"/>
    <property type="project" value="InterPro"/>
</dbReference>
<evidence type="ECO:0000256" key="3">
    <source>
        <dbReference type="ARBA" id="ARBA00022692"/>
    </source>
</evidence>
<dbReference type="eggNOG" id="COG2199">
    <property type="taxonomic scope" value="Bacteria"/>
</dbReference>
<dbReference type="EMBL" id="CP004121">
    <property type="protein sequence ID" value="AGF59125.1"/>
    <property type="molecule type" value="Genomic_DNA"/>
</dbReference>
<dbReference type="HOGENOM" id="CLU_016083_0_0_9"/>
<evidence type="ECO:0000256" key="4">
    <source>
        <dbReference type="ARBA" id="ARBA00022989"/>
    </source>
</evidence>
<dbReference type="InterPro" id="IPR003660">
    <property type="entry name" value="HAMP_dom"/>
</dbReference>
<evidence type="ECO:0000256" key="5">
    <source>
        <dbReference type="ARBA" id="ARBA00023136"/>
    </source>
</evidence>
<accession>M1M0M2</accession>
<gene>
    <name evidence="10" type="ORF">Cspa_c53800</name>
</gene>
<comment type="subcellular location">
    <subcellularLocation>
        <location evidence="1">Cell membrane</location>
        <topology evidence="1">Multi-pass membrane protein</topology>
    </subcellularLocation>
</comment>
<dbReference type="Pfam" id="PF00672">
    <property type="entry name" value="HAMP"/>
    <property type="match status" value="1"/>
</dbReference>